<dbReference type="AlphaFoldDB" id="Q7RJR0"/>
<dbReference type="PaxDb" id="73239-Q7RJR0"/>
<sequence>HTFFVYFALIYNCICFKNLTYFSFSN</sequence>
<feature type="non-terminal residue" evidence="1">
    <location>
        <position position="1"/>
    </location>
</feature>
<name>Q7RJR0_PLAYO</name>
<accession>Q7RJR0</accession>
<keyword evidence="2" id="KW-1185">Reference proteome</keyword>
<dbReference type="InParanoid" id="Q7RJR0"/>
<dbReference type="EMBL" id="AABL01000910">
    <property type="protein sequence ID" value="EAA22752.1"/>
    <property type="molecule type" value="Genomic_DNA"/>
</dbReference>
<evidence type="ECO:0000313" key="2">
    <source>
        <dbReference type="Proteomes" id="UP000008553"/>
    </source>
</evidence>
<evidence type="ECO:0000313" key="1">
    <source>
        <dbReference type="EMBL" id="EAA22752.1"/>
    </source>
</evidence>
<dbReference type="Proteomes" id="UP000008553">
    <property type="component" value="Unassembled WGS sequence"/>
</dbReference>
<protein>
    <submittedName>
        <fullName evidence="1">Uncharacterized protein</fullName>
    </submittedName>
</protein>
<reference evidence="1 2" key="1">
    <citation type="journal article" date="2002" name="Nature">
        <title>Genome sequence and comparative analysis of the model rodent malaria parasite Plasmodium yoelii yoelii.</title>
        <authorList>
            <person name="Carlton J.M."/>
            <person name="Angiuoli S.V."/>
            <person name="Suh B.B."/>
            <person name="Kooij T.W."/>
            <person name="Pertea M."/>
            <person name="Silva J.C."/>
            <person name="Ermolaeva M.D."/>
            <person name="Allen J.E."/>
            <person name="Selengut J.D."/>
            <person name="Koo H.L."/>
            <person name="Peterson J.D."/>
            <person name="Pop M."/>
            <person name="Kosack D.S."/>
            <person name="Shumway M.F."/>
            <person name="Bidwell S.L."/>
            <person name="Shallom S.J."/>
            <person name="van Aken S.E."/>
            <person name="Riedmuller S.B."/>
            <person name="Feldblyum T.V."/>
            <person name="Cho J.K."/>
            <person name="Quackenbush J."/>
            <person name="Sedegah M."/>
            <person name="Shoaibi A."/>
            <person name="Cummings L.M."/>
            <person name="Florens L."/>
            <person name="Yates J.R."/>
            <person name="Raine J.D."/>
            <person name="Sinden R.E."/>
            <person name="Harris M.A."/>
            <person name="Cunningham D.A."/>
            <person name="Preiser P.R."/>
            <person name="Bergman L.W."/>
            <person name="Vaidya A.B."/>
            <person name="van Lin L.H."/>
            <person name="Janse C.J."/>
            <person name="Waters A.P."/>
            <person name="Smith H.O."/>
            <person name="White O.R."/>
            <person name="Salzberg S.L."/>
            <person name="Venter J.C."/>
            <person name="Fraser C.M."/>
            <person name="Hoffman S.L."/>
            <person name="Gardner M.J."/>
            <person name="Carucci D.J."/>
        </authorList>
    </citation>
    <scope>NUCLEOTIDE SEQUENCE [LARGE SCALE GENOMIC DNA]</scope>
    <source>
        <strain evidence="1 2">17XNL</strain>
    </source>
</reference>
<gene>
    <name evidence="1" type="ORF">PY03198</name>
</gene>
<comment type="caution">
    <text evidence="1">The sequence shown here is derived from an EMBL/GenBank/DDBJ whole genome shotgun (WGS) entry which is preliminary data.</text>
</comment>
<organism evidence="1 2">
    <name type="scientific">Plasmodium yoelii yoelii</name>
    <dbReference type="NCBI Taxonomy" id="73239"/>
    <lineage>
        <taxon>Eukaryota</taxon>
        <taxon>Sar</taxon>
        <taxon>Alveolata</taxon>
        <taxon>Apicomplexa</taxon>
        <taxon>Aconoidasida</taxon>
        <taxon>Haemosporida</taxon>
        <taxon>Plasmodiidae</taxon>
        <taxon>Plasmodium</taxon>
        <taxon>Plasmodium (Vinckeia)</taxon>
    </lineage>
</organism>
<proteinExistence type="predicted"/>